<accession>A0ABN2S1S8</accession>
<organism evidence="2 3">
    <name type="scientific">Terrabacter lapilli</name>
    <dbReference type="NCBI Taxonomy" id="436231"/>
    <lineage>
        <taxon>Bacteria</taxon>
        <taxon>Bacillati</taxon>
        <taxon>Actinomycetota</taxon>
        <taxon>Actinomycetes</taxon>
        <taxon>Micrococcales</taxon>
        <taxon>Intrasporangiaceae</taxon>
        <taxon>Terrabacter</taxon>
    </lineage>
</organism>
<sequence length="328" mass="35050">MSHHLVLGAGGVGRSTTTELVALGHTVTVASRSGRVTERPWEALHPDAVEVVRVDAGDASAVRALARGATSIVNAVNPPSYLTWDTDWPPVAAATLAAAEATGAGLVIIGNLYGYGRVDGPMHEGDPMRPAGHKGALRADMWHQALARHEAGALRVTELRSSDYFGPGTTPRTSYLNDIVVDALLAGRPPFVPVGRPDAPHSWTYVPDVGRLAALVATRDDGWGRPWHVPTAPARTFEEAAADVARLAGVKARRVRTLPRPIGTAAGLVVPFMREVRETRHQFERPFVLDSDLTQRTFDLAPTPWEEALAVTIAARRHAKLATTAAAL</sequence>
<dbReference type="InterPro" id="IPR036291">
    <property type="entry name" value="NAD(P)-bd_dom_sf"/>
</dbReference>
<dbReference type="SUPFAM" id="SSF51735">
    <property type="entry name" value="NAD(P)-binding Rossmann-fold domains"/>
    <property type="match status" value="1"/>
</dbReference>
<evidence type="ECO:0000313" key="3">
    <source>
        <dbReference type="Proteomes" id="UP001500013"/>
    </source>
</evidence>
<dbReference type="InterPro" id="IPR001509">
    <property type="entry name" value="Epimerase_deHydtase"/>
</dbReference>
<reference evidence="2 3" key="1">
    <citation type="journal article" date="2019" name="Int. J. Syst. Evol. Microbiol.">
        <title>The Global Catalogue of Microorganisms (GCM) 10K type strain sequencing project: providing services to taxonomists for standard genome sequencing and annotation.</title>
        <authorList>
            <consortium name="The Broad Institute Genomics Platform"/>
            <consortium name="The Broad Institute Genome Sequencing Center for Infectious Disease"/>
            <person name="Wu L."/>
            <person name="Ma J."/>
        </authorList>
    </citation>
    <scope>NUCLEOTIDE SEQUENCE [LARGE SCALE GENOMIC DNA]</scope>
    <source>
        <strain evidence="2 3">JCM 15628</strain>
    </source>
</reference>
<dbReference type="RefSeq" id="WP_344061162.1">
    <property type="nucleotide sequence ID" value="NZ_BAAAPU010000007.1"/>
</dbReference>
<feature type="domain" description="NAD-dependent epimerase/dehydratase" evidence="1">
    <location>
        <begin position="5"/>
        <end position="220"/>
    </location>
</feature>
<keyword evidence="3" id="KW-1185">Reference proteome</keyword>
<dbReference type="Proteomes" id="UP001500013">
    <property type="component" value="Unassembled WGS sequence"/>
</dbReference>
<dbReference type="EMBL" id="BAAAPU010000007">
    <property type="protein sequence ID" value="GAA1978912.1"/>
    <property type="molecule type" value="Genomic_DNA"/>
</dbReference>
<name>A0ABN2S1S8_9MICO</name>
<proteinExistence type="predicted"/>
<evidence type="ECO:0000313" key="2">
    <source>
        <dbReference type="EMBL" id="GAA1978912.1"/>
    </source>
</evidence>
<gene>
    <name evidence="2" type="ORF">GCM10009817_19290</name>
</gene>
<dbReference type="Pfam" id="PF01370">
    <property type="entry name" value="Epimerase"/>
    <property type="match status" value="1"/>
</dbReference>
<dbReference type="Gene3D" id="3.40.50.720">
    <property type="entry name" value="NAD(P)-binding Rossmann-like Domain"/>
    <property type="match status" value="1"/>
</dbReference>
<protein>
    <submittedName>
        <fullName evidence="2">NAD-dependent epimerase/dehydratase family protein</fullName>
    </submittedName>
</protein>
<evidence type="ECO:0000259" key="1">
    <source>
        <dbReference type="Pfam" id="PF01370"/>
    </source>
</evidence>
<comment type="caution">
    <text evidence="2">The sequence shown here is derived from an EMBL/GenBank/DDBJ whole genome shotgun (WGS) entry which is preliminary data.</text>
</comment>